<dbReference type="EMBL" id="PGFZ01000003">
    <property type="protein sequence ID" value="POZ52203.1"/>
    <property type="molecule type" value="Genomic_DNA"/>
</dbReference>
<evidence type="ECO:0000313" key="2">
    <source>
        <dbReference type="Proteomes" id="UP000237423"/>
    </source>
</evidence>
<name>A0A2S5CN06_9GAMM</name>
<dbReference type="AlphaFoldDB" id="A0A2S5CN06"/>
<gene>
    <name evidence="1" type="ORF">AADEFJLK_01675</name>
</gene>
<organism evidence="1 2">
    <name type="scientific">Methylovulum psychrotolerans</name>
    <dbReference type="NCBI Taxonomy" id="1704499"/>
    <lineage>
        <taxon>Bacteria</taxon>
        <taxon>Pseudomonadati</taxon>
        <taxon>Pseudomonadota</taxon>
        <taxon>Gammaproteobacteria</taxon>
        <taxon>Methylococcales</taxon>
        <taxon>Methylococcaceae</taxon>
        <taxon>Methylovulum</taxon>
    </lineage>
</organism>
<comment type="caution">
    <text evidence="1">The sequence shown here is derived from an EMBL/GenBank/DDBJ whole genome shotgun (WGS) entry which is preliminary data.</text>
</comment>
<proteinExistence type="predicted"/>
<accession>A0A2S5CN06</accession>
<dbReference type="Proteomes" id="UP000237423">
    <property type="component" value="Unassembled WGS sequence"/>
</dbReference>
<dbReference type="RefSeq" id="WP_170065063.1">
    <property type="nucleotide sequence ID" value="NZ_PGFZ01000003.1"/>
</dbReference>
<reference evidence="1 2" key="1">
    <citation type="submission" date="2017-11" db="EMBL/GenBank/DDBJ databases">
        <title>Draft Genome Sequence of Methylobacter psychrotolerans Sph1T, an Obligate Methanotroph from Low-Temperature Environments.</title>
        <authorList>
            <person name="Oshkin I.Y."/>
            <person name="Miroshnikov K."/>
            <person name="Belova S.E."/>
            <person name="Korzhenkov A."/>
            <person name="Toshchakov S.V."/>
            <person name="Dedysh S.N."/>
        </authorList>
    </citation>
    <scope>NUCLEOTIDE SEQUENCE [LARGE SCALE GENOMIC DNA]</scope>
    <source>
        <strain evidence="1 2">Sph1</strain>
    </source>
</reference>
<evidence type="ECO:0000313" key="1">
    <source>
        <dbReference type="EMBL" id="POZ52203.1"/>
    </source>
</evidence>
<sequence length="50" mass="5689">MPAIKEKVANIVRAQPDDSSFDEILQELAFSRRVERGLEDSRQGRTVSNE</sequence>
<protein>
    <submittedName>
        <fullName evidence="1">Uncharacterized protein</fullName>
    </submittedName>
</protein>